<keyword evidence="2" id="KW-1185">Reference proteome</keyword>
<evidence type="ECO:0000313" key="2">
    <source>
        <dbReference type="Proteomes" id="UP000789405"/>
    </source>
</evidence>
<reference evidence="1" key="1">
    <citation type="submission" date="2021-06" db="EMBL/GenBank/DDBJ databases">
        <authorList>
            <person name="Kallberg Y."/>
            <person name="Tangrot J."/>
            <person name="Rosling A."/>
        </authorList>
    </citation>
    <scope>NUCLEOTIDE SEQUENCE</scope>
    <source>
        <strain evidence="1">MA453B</strain>
    </source>
</reference>
<organism evidence="1 2">
    <name type="scientific">Dentiscutata erythropus</name>
    <dbReference type="NCBI Taxonomy" id="1348616"/>
    <lineage>
        <taxon>Eukaryota</taxon>
        <taxon>Fungi</taxon>
        <taxon>Fungi incertae sedis</taxon>
        <taxon>Mucoromycota</taxon>
        <taxon>Glomeromycotina</taxon>
        <taxon>Glomeromycetes</taxon>
        <taxon>Diversisporales</taxon>
        <taxon>Gigasporaceae</taxon>
        <taxon>Dentiscutata</taxon>
    </lineage>
</organism>
<evidence type="ECO:0000313" key="1">
    <source>
        <dbReference type="EMBL" id="CAG8725092.1"/>
    </source>
</evidence>
<gene>
    <name evidence="1" type="ORF">DERYTH_LOCUS14644</name>
</gene>
<comment type="caution">
    <text evidence="1">The sequence shown here is derived from an EMBL/GenBank/DDBJ whole genome shotgun (WGS) entry which is preliminary data.</text>
</comment>
<dbReference type="EMBL" id="CAJVPY010011195">
    <property type="protein sequence ID" value="CAG8725092.1"/>
    <property type="molecule type" value="Genomic_DNA"/>
</dbReference>
<dbReference type="Proteomes" id="UP000789405">
    <property type="component" value="Unassembled WGS sequence"/>
</dbReference>
<protein>
    <submittedName>
        <fullName evidence="1">25181_t:CDS:1</fullName>
    </submittedName>
</protein>
<sequence length="99" mass="11581">MQDINNYSVDYISIIQDVKKMLFCFRLEEESIIQNIKMSVILASIWEKELCTKHPKDNTILASIWKKRTFSKTTILSTSFIPRDHWLYASTELFGSSSN</sequence>
<accession>A0A9N9I9R6</accession>
<proteinExistence type="predicted"/>
<dbReference type="AlphaFoldDB" id="A0A9N9I9R6"/>
<name>A0A9N9I9R6_9GLOM</name>